<reference evidence="1 5" key="1">
    <citation type="journal article" date="2019" name="Sci. Rep.">
        <title>Orb-weaving spider Araneus ventricosus genome elucidates the spidroin gene catalogue.</title>
        <authorList>
            <person name="Kono N."/>
            <person name="Nakamura H."/>
            <person name="Ohtoshi R."/>
            <person name="Moran D.A.P."/>
            <person name="Shinohara A."/>
            <person name="Yoshida Y."/>
            <person name="Fujiwara M."/>
            <person name="Mori M."/>
            <person name="Tomita M."/>
            <person name="Arakawa K."/>
        </authorList>
    </citation>
    <scope>NUCLEOTIDE SEQUENCE [LARGE SCALE GENOMIC DNA]</scope>
</reference>
<evidence type="ECO:0000313" key="1">
    <source>
        <dbReference type="EMBL" id="GBN84207.1"/>
    </source>
</evidence>
<comment type="caution">
    <text evidence="1">The sequence shown here is derived from an EMBL/GenBank/DDBJ whole genome shotgun (WGS) entry which is preliminary data.</text>
</comment>
<dbReference type="EMBL" id="BGPR01020264">
    <property type="protein sequence ID" value="GBN84207.1"/>
    <property type="molecule type" value="Genomic_DNA"/>
</dbReference>
<evidence type="ECO:0000313" key="2">
    <source>
        <dbReference type="EMBL" id="GBN84211.1"/>
    </source>
</evidence>
<dbReference type="EMBL" id="BGPR01020266">
    <property type="protein sequence ID" value="GBN84211.1"/>
    <property type="molecule type" value="Genomic_DNA"/>
</dbReference>
<evidence type="ECO:0000313" key="4">
    <source>
        <dbReference type="EMBL" id="GBN88159.1"/>
    </source>
</evidence>
<gene>
    <name evidence="4" type="ORF">AVEN_134723_1</name>
    <name evidence="2" type="ORF">AVEN_152721_1</name>
    <name evidence="3" type="ORF">AVEN_172911_1</name>
    <name evidence="1" type="ORF">AVEN_68232_1</name>
</gene>
<proteinExistence type="predicted"/>
<dbReference type="AlphaFoldDB" id="A0A4Y2S846"/>
<sequence>MLSTGNTKRTALAQISKTNRQQITTNNCHSTFRTARCLSAYQLALRTNLQSQSSHYQTRSTTFRAFIDFSKGCNDTWNHLEHSVYQWPCGKVSAFGLKRGSKPDYTEDPSCIGSVSP</sequence>
<name>A0A4Y2S846_ARAVE</name>
<dbReference type="EMBL" id="BGPR01022137">
    <property type="protein sequence ID" value="GBN88147.1"/>
    <property type="molecule type" value="Genomic_DNA"/>
</dbReference>
<protein>
    <submittedName>
        <fullName evidence="1">Uncharacterized protein</fullName>
    </submittedName>
</protein>
<organism evidence="1 5">
    <name type="scientific">Araneus ventricosus</name>
    <name type="common">Orbweaver spider</name>
    <name type="synonym">Epeira ventricosa</name>
    <dbReference type="NCBI Taxonomy" id="182803"/>
    <lineage>
        <taxon>Eukaryota</taxon>
        <taxon>Metazoa</taxon>
        <taxon>Ecdysozoa</taxon>
        <taxon>Arthropoda</taxon>
        <taxon>Chelicerata</taxon>
        <taxon>Arachnida</taxon>
        <taxon>Araneae</taxon>
        <taxon>Araneomorphae</taxon>
        <taxon>Entelegynae</taxon>
        <taxon>Araneoidea</taxon>
        <taxon>Araneidae</taxon>
        <taxon>Araneus</taxon>
    </lineage>
</organism>
<evidence type="ECO:0000313" key="5">
    <source>
        <dbReference type="Proteomes" id="UP000499080"/>
    </source>
</evidence>
<evidence type="ECO:0000313" key="3">
    <source>
        <dbReference type="EMBL" id="GBN88147.1"/>
    </source>
</evidence>
<keyword evidence="5" id="KW-1185">Reference proteome</keyword>
<accession>A0A4Y2S846</accession>
<dbReference type="Proteomes" id="UP000499080">
    <property type="component" value="Unassembled WGS sequence"/>
</dbReference>
<dbReference type="EMBL" id="BGPR01022145">
    <property type="protein sequence ID" value="GBN88159.1"/>
    <property type="molecule type" value="Genomic_DNA"/>
</dbReference>